<dbReference type="RefSeq" id="WP_068372447.1">
    <property type="nucleotide sequence ID" value="NZ_CBCSEB010000001.1"/>
</dbReference>
<dbReference type="Proteomes" id="UP000078084">
    <property type="component" value="Unassembled WGS sequence"/>
</dbReference>
<evidence type="ECO:0000313" key="3">
    <source>
        <dbReference type="Proteomes" id="UP000078084"/>
    </source>
</evidence>
<evidence type="ECO:0000313" key="4">
    <source>
        <dbReference type="Proteomes" id="UP000292039"/>
    </source>
</evidence>
<dbReference type="AlphaFoldDB" id="A0A171KQZ4"/>
<comment type="caution">
    <text evidence="1">The sequence shown here is derived from an EMBL/GenBank/DDBJ whole genome shotgun (WGS) entry which is preliminary data.</text>
</comment>
<protein>
    <submittedName>
        <fullName evidence="1">Uncharacterized protein</fullName>
    </submittedName>
</protein>
<evidence type="ECO:0000313" key="1">
    <source>
        <dbReference type="EMBL" id="KKO71311.1"/>
    </source>
</evidence>
<reference evidence="2 4" key="2">
    <citation type="submission" date="2019-02" db="EMBL/GenBank/DDBJ databases">
        <title>Genomic Encyclopedia of Type Strains, Phase IV (KMG-IV): sequencing the most valuable type-strain genomes for metagenomic binning, comparative biology and taxonomic classification.</title>
        <authorList>
            <person name="Goeker M."/>
        </authorList>
    </citation>
    <scope>NUCLEOTIDE SEQUENCE [LARGE SCALE GENOMIC DNA]</scope>
    <source>
        <strain evidence="2 4">DSM 16618</strain>
    </source>
</reference>
<dbReference type="STRING" id="206506.AAV32_12260"/>
<dbReference type="Proteomes" id="UP000292039">
    <property type="component" value="Unassembled WGS sequence"/>
</dbReference>
<evidence type="ECO:0000313" key="2">
    <source>
        <dbReference type="EMBL" id="RZS70458.1"/>
    </source>
</evidence>
<reference evidence="1 3" key="1">
    <citation type="submission" date="2015-04" db="EMBL/GenBank/DDBJ databases">
        <title>Genome sequence of Kerstersia gyiorum CG1.</title>
        <authorList>
            <person name="Greninger A.L."/>
            <person name="Kozyreva V."/>
            <person name="Chaturvedi V."/>
        </authorList>
    </citation>
    <scope>NUCLEOTIDE SEQUENCE [LARGE SCALE GENOMIC DNA]</scope>
    <source>
        <strain evidence="1 3">CG1</strain>
    </source>
</reference>
<sequence length="325" mass="36323">MEWLSRIQIGADIATGLTIIGALLSWLIKSRADARKERLRGINDAARAVAVQSIQQVLGELSRDFNKIVVSASTVERRIDFGMDRDIEKWQNSVAKRLENGNLPLNKILSDLDRIREQISEFYESAASSRYVLFPALSSLPESKEIVSRFKEDYTRIGKVYNTLSGGRLALLTELQQLISGIAEYRTTHRNAGTGELVETFQSQAASIVLDADYADWVASFLPQEERAEFIRRIQERDYAGTDLISQAMLGVLGGAASRGHALLAQILIFTSSELQSARKQCKEFMIMLAAISSRLQSKDNGLSVPQLIAMLRDEEYFAVESEVR</sequence>
<dbReference type="PATRIC" id="fig|206506.3.peg.2611"/>
<accession>A0A171KQZ4</accession>
<organism evidence="1 3">
    <name type="scientific">Kerstersia gyiorum</name>
    <dbReference type="NCBI Taxonomy" id="206506"/>
    <lineage>
        <taxon>Bacteria</taxon>
        <taxon>Pseudomonadati</taxon>
        <taxon>Pseudomonadota</taxon>
        <taxon>Betaproteobacteria</taxon>
        <taxon>Burkholderiales</taxon>
        <taxon>Alcaligenaceae</taxon>
        <taxon>Kerstersia</taxon>
    </lineage>
</organism>
<name>A0A171KQZ4_9BURK</name>
<dbReference type="EMBL" id="LBNE01000008">
    <property type="protein sequence ID" value="KKO71311.1"/>
    <property type="molecule type" value="Genomic_DNA"/>
</dbReference>
<dbReference type="EMBL" id="SGWZ01000002">
    <property type="protein sequence ID" value="RZS70458.1"/>
    <property type="molecule type" value="Genomic_DNA"/>
</dbReference>
<keyword evidence="3" id="KW-1185">Reference proteome</keyword>
<proteinExistence type="predicted"/>
<dbReference type="OrthoDB" id="8685187at2"/>
<gene>
    <name evidence="1" type="ORF">AAV32_12260</name>
    <name evidence="2" type="ORF">EV679_1865</name>
</gene>